<dbReference type="Proteomes" id="UP000075304">
    <property type="component" value="Unassembled WGS sequence"/>
</dbReference>
<dbReference type="PATRIC" id="fig|1398.25.peg.1449"/>
<reference evidence="1 2" key="1">
    <citation type="submission" date="2016-01" db="EMBL/GenBank/DDBJ databases">
        <title>Genome Sequences of Twelve Sporeforming Bacillus Species Isolated from Foods.</title>
        <authorList>
            <person name="Berendsen E.M."/>
            <person name="Wells-Bennik M.H."/>
            <person name="Krawcyk A.O."/>
            <person name="De Jong A."/>
            <person name="Holsappel S."/>
            <person name="Eijlander R.T."/>
            <person name="Kuipers O.P."/>
        </authorList>
    </citation>
    <scope>NUCLEOTIDE SEQUENCE [LARGE SCALE GENOMIC DNA]</scope>
    <source>
        <strain evidence="1 2">B4099</strain>
    </source>
</reference>
<accession>A0A150JU03</accession>
<dbReference type="EMBL" id="LQYI01000160">
    <property type="protein sequence ID" value="KYC60687.1"/>
    <property type="molecule type" value="Genomic_DNA"/>
</dbReference>
<dbReference type="RefSeq" id="WP_061575813.1">
    <property type="nucleotide sequence ID" value="NZ_LQYI01000160.1"/>
</dbReference>
<name>A0A150JU03_HEYCO</name>
<proteinExistence type="predicted"/>
<organism evidence="1 2">
    <name type="scientific">Heyndrickxia coagulans</name>
    <name type="common">Weizmannia coagulans</name>
    <dbReference type="NCBI Taxonomy" id="1398"/>
    <lineage>
        <taxon>Bacteria</taxon>
        <taxon>Bacillati</taxon>
        <taxon>Bacillota</taxon>
        <taxon>Bacilli</taxon>
        <taxon>Bacillales</taxon>
        <taxon>Bacillaceae</taxon>
        <taxon>Heyndrickxia</taxon>
    </lineage>
</organism>
<gene>
    <name evidence="1" type="ORF">B4099_3794</name>
</gene>
<evidence type="ECO:0000313" key="2">
    <source>
        <dbReference type="Proteomes" id="UP000075304"/>
    </source>
</evidence>
<comment type="caution">
    <text evidence="1">The sequence shown here is derived from an EMBL/GenBank/DDBJ whole genome shotgun (WGS) entry which is preliminary data.</text>
</comment>
<sequence>MLEELVELLHILENVNSNVDILTREDFNEQYVNLKDFQVLIKELEEVINDFEKVDPNDGNKVEQYLLEFHRILTTFEWHFSELSDINTKILKKYKDKIEGHTKEI</sequence>
<dbReference type="AlphaFoldDB" id="A0A150JU03"/>
<evidence type="ECO:0000313" key="1">
    <source>
        <dbReference type="EMBL" id="KYC60687.1"/>
    </source>
</evidence>
<protein>
    <submittedName>
        <fullName evidence="1">Uncharacterized protein</fullName>
    </submittedName>
</protein>